<dbReference type="Proteomes" id="UP000235786">
    <property type="component" value="Unassembled WGS sequence"/>
</dbReference>
<dbReference type="Gene3D" id="3.40.109.10">
    <property type="entry name" value="NADH Oxidase"/>
    <property type="match status" value="1"/>
</dbReference>
<dbReference type="InterPro" id="IPR000415">
    <property type="entry name" value="Nitroreductase-like"/>
</dbReference>
<protein>
    <submittedName>
        <fullName evidence="10">Nitroreductase</fullName>
    </submittedName>
</protein>
<dbReference type="CDD" id="cd02140">
    <property type="entry name" value="Frm2-like"/>
    <property type="match status" value="1"/>
</dbReference>
<evidence type="ECO:0000313" key="11">
    <source>
        <dbReference type="Proteomes" id="UP000235786"/>
    </source>
</evidence>
<feature type="signal peptide" evidence="8">
    <location>
        <begin position="1"/>
        <end position="22"/>
    </location>
</feature>
<accession>A0A2J6RR26</accession>
<evidence type="ECO:0000256" key="5">
    <source>
        <dbReference type="ARBA" id="ARBA00023002"/>
    </source>
</evidence>
<dbReference type="OrthoDB" id="2138173at2759"/>
<feature type="chain" id="PRO_5014402873" evidence="8">
    <location>
        <begin position="23"/>
        <end position="277"/>
    </location>
</feature>
<proteinExistence type="inferred from homology"/>
<gene>
    <name evidence="10" type="ORF">L207DRAFT_512370</name>
</gene>
<evidence type="ECO:0000256" key="2">
    <source>
        <dbReference type="ARBA" id="ARBA00004496"/>
    </source>
</evidence>
<dbReference type="AlphaFoldDB" id="A0A2J6RR26"/>
<sequence length="277" mass="30889">MQIPAWQFLACIFFAAVWHDMASLLRRSTAGLGRYTNMKASLPPFFSSLNPPKSSPFSTTLTANKMSPHSTSPSTSTSADTFLSALATRRSNYALTSTSPIPDSRIQHIINQSILHAPSAFNSQSTRIVLLLKNEHQKLWDITRDVLKEVVPADQFPKTEAKIASFRAAYGTVLFYTDHATLRIYQEKFALYADRFPTWGTESTAMHQLAVWTALNLEGLGANLQHYNPLVDERVAKEWGVSKDWELMSMLVFGAPVAEPGVRTYEGVESRVRVFGA</sequence>
<dbReference type="PANTHER" id="PTHR43035">
    <property type="entry name" value="FATTY ACID REPRESSION MUTANT PROTEIN 2-RELATED"/>
    <property type="match status" value="1"/>
</dbReference>
<reference evidence="10 11" key="1">
    <citation type="submission" date="2016-04" db="EMBL/GenBank/DDBJ databases">
        <title>A degradative enzymes factory behind the ericoid mycorrhizal symbiosis.</title>
        <authorList>
            <consortium name="DOE Joint Genome Institute"/>
            <person name="Martino E."/>
            <person name="Morin E."/>
            <person name="Grelet G."/>
            <person name="Kuo A."/>
            <person name="Kohler A."/>
            <person name="Daghino S."/>
            <person name="Barry K."/>
            <person name="Choi C."/>
            <person name="Cichocki N."/>
            <person name="Clum A."/>
            <person name="Copeland A."/>
            <person name="Hainaut M."/>
            <person name="Haridas S."/>
            <person name="Labutti K."/>
            <person name="Lindquist E."/>
            <person name="Lipzen A."/>
            <person name="Khouja H.-R."/>
            <person name="Murat C."/>
            <person name="Ohm R."/>
            <person name="Olson A."/>
            <person name="Spatafora J."/>
            <person name="Veneault-Fourrey C."/>
            <person name="Henrissat B."/>
            <person name="Grigoriev I."/>
            <person name="Martin F."/>
            <person name="Perotto S."/>
        </authorList>
    </citation>
    <scope>NUCLEOTIDE SEQUENCE [LARGE SCALE GENOMIC DNA]</scope>
    <source>
        <strain evidence="10 11">F</strain>
    </source>
</reference>
<keyword evidence="8" id="KW-0732">Signal</keyword>
<dbReference type="GO" id="GO:0005634">
    <property type="term" value="C:nucleus"/>
    <property type="evidence" value="ECO:0007669"/>
    <property type="project" value="UniProtKB-SubCell"/>
</dbReference>
<dbReference type="Pfam" id="PF00881">
    <property type="entry name" value="Nitroreductase"/>
    <property type="match status" value="1"/>
</dbReference>
<keyword evidence="5" id="KW-0560">Oxidoreductase</keyword>
<dbReference type="PANTHER" id="PTHR43035:SF1">
    <property type="entry name" value="FATTY ACID REPRESSION MUTANT PROTEIN 2-RELATED"/>
    <property type="match status" value="1"/>
</dbReference>
<feature type="domain" description="Nitroreductase" evidence="9">
    <location>
        <begin position="87"/>
        <end position="254"/>
    </location>
</feature>
<dbReference type="EMBL" id="KZ613945">
    <property type="protein sequence ID" value="PMD40964.1"/>
    <property type="molecule type" value="Genomic_DNA"/>
</dbReference>
<evidence type="ECO:0000256" key="3">
    <source>
        <dbReference type="ARBA" id="ARBA00007118"/>
    </source>
</evidence>
<name>A0A2J6RR26_HYAVF</name>
<dbReference type="GO" id="GO:0005737">
    <property type="term" value="C:cytoplasm"/>
    <property type="evidence" value="ECO:0007669"/>
    <property type="project" value="UniProtKB-SubCell"/>
</dbReference>
<keyword evidence="4" id="KW-0963">Cytoplasm</keyword>
<organism evidence="10 11">
    <name type="scientific">Hyaloscypha variabilis (strain UAMH 11265 / GT02V1 / F)</name>
    <name type="common">Meliniomyces variabilis</name>
    <dbReference type="NCBI Taxonomy" id="1149755"/>
    <lineage>
        <taxon>Eukaryota</taxon>
        <taxon>Fungi</taxon>
        <taxon>Dikarya</taxon>
        <taxon>Ascomycota</taxon>
        <taxon>Pezizomycotina</taxon>
        <taxon>Leotiomycetes</taxon>
        <taxon>Helotiales</taxon>
        <taxon>Hyaloscyphaceae</taxon>
        <taxon>Hyaloscypha</taxon>
        <taxon>Hyaloscypha variabilis</taxon>
    </lineage>
</organism>
<comment type="similarity">
    <text evidence="3">Belongs to the nitroreductase family.</text>
</comment>
<dbReference type="InterPro" id="IPR033877">
    <property type="entry name" value="Frm2/Hbn1"/>
</dbReference>
<evidence type="ECO:0000256" key="1">
    <source>
        <dbReference type="ARBA" id="ARBA00004123"/>
    </source>
</evidence>
<feature type="region of interest" description="Disordered" evidence="7">
    <location>
        <begin position="57"/>
        <end position="78"/>
    </location>
</feature>
<dbReference type="GO" id="GO:0034599">
    <property type="term" value="P:cellular response to oxidative stress"/>
    <property type="evidence" value="ECO:0007669"/>
    <property type="project" value="InterPro"/>
</dbReference>
<evidence type="ECO:0000256" key="8">
    <source>
        <dbReference type="SAM" id="SignalP"/>
    </source>
</evidence>
<dbReference type="GO" id="GO:0016491">
    <property type="term" value="F:oxidoreductase activity"/>
    <property type="evidence" value="ECO:0007669"/>
    <property type="project" value="UniProtKB-KW"/>
</dbReference>
<dbReference type="STRING" id="1149755.A0A2J6RR26"/>
<comment type="subcellular location">
    <subcellularLocation>
        <location evidence="2">Cytoplasm</location>
    </subcellularLocation>
    <subcellularLocation>
        <location evidence="1">Nucleus</location>
    </subcellularLocation>
</comment>
<evidence type="ECO:0000256" key="4">
    <source>
        <dbReference type="ARBA" id="ARBA00022490"/>
    </source>
</evidence>
<evidence type="ECO:0000259" key="9">
    <source>
        <dbReference type="Pfam" id="PF00881"/>
    </source>
</evidence>
<evidence type="ECO:0000313" key="10">
    <source>
        <dbReference type="EMBL" id="PMD40964.1"/>
    </source>
</evidence>
<dbReference type="SUPFAM" id="SSF55469">
    <property type="entry name" value="FMN-dependent nitroreductase-like"/>
    <property type="match status" value="1"/>
</dbReference>
<feature type="compositionally biased region" description="Low complexity" evidence="7">
    <location>
        <begin position="67"/>
        <end position="78"/>
    </location>
</feature>
<evidence type="ECO:0000256" key="6">
    <source>
        <dbReference type="ARBA" id="ARBA00023242"/>
    </source>
</evidence>
<dbReference type="FunFam" id="3.40.109.10:FF:000001">
    <property type="entry name" value="Nitroreductase family"/>
    <property type="match status" value="1"/>
</dbReference>
<dbReference type="InterPro" id="IPR029479">
    <property type="entry name" value="Nitroreductase"/>
</dbReference>
<evidence type="ECO:0000256" key="7">
    <source>
        <dbReference type="SAM" id="MobiDB-lite"/>
    </source>
</evidence>
<keyword evidence="6" id="KW-0539">Nucleus</keyword>
<keyword evidence="11" id="KW-1185">Reference proteome</keyword>